<name>E3SKC0_9CAUD</name>
<dbReference type="Proteomes" id="UP000006526">
    <property type="component" value="Segment"/>
</dbReference>
<accession>E3SKC0</accession>
<dbReference type="KEGG" id="vg:10329285"/>
<keyword evidence="2" id="KW-1185">Reference proteome</keyword>
<organism evidence="1 2">
    <name type="scientific">Synechococcus phage S-SSM5</name>
    <dbReference type="NCBI Taxonomy" id="445685"/>
    <lineage>
        <taxon>Viruses</taxon>
        <taxon>Duplodnaviria</taxon>
        <taxon>Heunggongvirae</taxon>
        <taxon>Uroviricota</taxon>
        <taxon>Caudoviricetes</taxon>
        <taxon>Pantevenvirales</taxon>
        <taxon>Kyanoviridae</taxon>
        <taxon>Glaucusvirus</taxon>
        <taxon>Glaucusvirus ssm5</taxon>
    </lineage>
</organism>
<dbReference type="GeneID" id="10329285"/>
<sequence length="76" mass="9094">MHHVLYEWSELVEIDKHVEQLETAITSVNQLVKSLHKTDNQHLYNYSLISLRNELQSQLDQILSQFPNYDELRDKN</sequence>
<reference evidence="1 2" key="1">
    <citation type="journal article" date="2010" name="Environ. Microbiol.">
        <title>Genomic analysis of oceanic cyanobacterial myoviruses compared with T4-like myoviruses from diverse hosts and environments.</title>
        <authorList>
            <person name="Sullivan M.B."/>
            <person name="Huang K.H."/>
            <person name="Ignacio-Espinoza J.C."/>
            <person name="Berlin A.M."/>
            <person name="Kelly L."/>
            <person name="Weigele P.R."/>
            <person name="DeFrancesco A.S."/>
            <person name="Kern S.E."/>
            <person name="Thompson L.R."/>
            <person name="Young S."/>
            <person name="Yandava C."/>
            <person name="Fu R."/>
            <person name="Krastins B."/>
            <person name="Chase M."/>
            <person name="Sarracino D."/>
            <person name="Osburne M.S."/>
            <person name="Henn M.R."/>
            <person name="Chisholm S.W."/>
        </authorList>
    </citation>
    <scope>NUCLEOTIDE SEQUENCE [LARGE SCALE GENOMIC DNA]</scope>
    <source>
        <strain evidence="1">8102-12</strain>
    </source>
</reference>
<dbReference type="RefSeq" id="YP_004324683.1">
    <property type="nucleotide sequence ID" value="NC_015289.1"/>
</dbReference>
<dbReference type="OrthoDB" id="25936at10239"/>
<evidence type="ECO:0000313" key="2">
    <source>
        <dbReference type="Proteomes" id="UP000006526"/>
    </source>
</evidence>
<dbReference type="EMBL" id="GU071097">
    <property type="protein sequence ID" value="ADO97990.1"/>
    <property type="molecule type" value="Genomic_DNA"/>
</dbReference>
<proteinExistence type="predicted"/>
<evidence type="ECO:0000313" key="1">
    <source>
        <dbReference type="EMBL" id="ADO97990.1"/>
    </source>
</evidence>
<protein>
    <submittedName>
        <fullName evidence="1">Uncharacterized protein</fullName>
    </submittedName>
</protein>
<gene>
    <name evidence="1" type="ORF">SSSM5_080</name>
</gene>